<keyword evidence="4" id="KW-1185">Reference proteome</keyword>
<dbReference type="InterPro" id="IPR013783">
    <property type="entry name" value="Ig-like_fold"/>
</dbReference>
<gene>
    <name evidence="3" type="ORF">FQ017_18200</name>
</gene>
<dbReference type="InterPro" id="IPR003961">
    <property type="entry name" value="FN3_dom"/>
</dbReference>
<dbReference type="Gene3D" id="2.60.40.10">
    <property type="entry name" value="Immunoglobulins"/>
    <property type="match status" value="4"/>
</dbReference>
<dbReference type="EMBL" id="VNWK01000036">
    <property type="protein sequence ID" value="TXJ90946.1"/>
    <property type="molecule type" value="Genomic_DNA"/>
</dbReference>
<protein>
    <recommendedName>
        <fullName evidence="2">Fibronectin type-III domain-containing protein</fullName>
    </recommendedName>
</protein>
<evidence type="ECO:0000256" key="1">
    <source>
        <dbReference type="ARBA" id="ARBA00022737"/>
    </source>
</evidence>
<accession>A0ABY3KD59</accession>
<evidence type="ECO:0000259" key="2">
    <source>
        <dbReference type="PROSITE" id="PS50853"/>
    </source>
</evidence>
<proteinExistence type="predicted"/>
<reference evidence="3 4" key="1">
    <citation type="submission" date="2019-07" db="EMBL/GenBank/DDBJ databases">
        <title>Draft genome of two Muricauda strains isolated from deep sea.</title>
        <authorList>
            <person name="Sun C."/>
        </authorList>
    </citation>
    <scope>NUCLEOTIDE SEQUENCE [LARGE SCALE GENOMIC DNA]</scope>
    <source>
        <strain evidence="3 4">72</strain>
    </source>
</reference>
<organism evidence="3 4">
    <name type="scientific">Flagellimonas pelagia</name>
    <dbReference type="NCBI Taxonomy" id="2306998"/>
    <lineage>
        <taxon>Bacteria</taxon>
        <taxon>Pseudomonadati</taxon>
        <taxon>Bacteroidota</taxon>
        <taxon>Flavobacteriia</taxon>
        <taxon>Flavobacteriales</taxon>
        <taxon>Flavobacteriaceae</taxon>
        <taxon>Flagellimonas</taxon>
    </lineage>
</organism>
<name>A0ABY3KD59_9FLAO</name>
<comment type="caution">
    <text evidence="3">The sequence shown here is derived from an EMBL/GenBank/DDBJ whole genome shotgun (WGS) entry which is preliminary data.</text>
</comment>
<dbReference type="InterPro" id="IPR036116">
    <property type="entry name" value="FN3_sf"/>
</dbReference>
<evidence type="ECO:0000313" key="3">
    <source>
        <dbReference type="EMBL" id="TXJ90946.1"/>
    </source>
</evidence>
<dbReference type="PROSITE" id="PS50853">
    <property type="entry name" value="FN3"/>
    <property type="match status" value="1"/>
</dbReference>
<dbReference type="SUPFAM" id="SSF49265">
    <property type="entry name" value="Fibronectin type III"/>
    <property type="match status" value="2"/>
</dbReference>
<dbReference type="SMART" id="SM00060">
    <property type="entry name" value="FN3"/>
    <property type="match status" value="3"/>
</dbReference>
<dbReference type="CDD" id="cd00063">
    <property type="entry name" value="FN3"/>
    <property type="match status" value="2"/>
</dbReference>
<dbReference type="InterPro" id="IPR050964">
    <property type="entry name" value="Striated_Muscle_Regulatory"/>
</dbReference>
<evidence type="ECO:0000313" key="4">
    <source>
        <dbReference type="Proteomes" id="UP000321621"/>
    </source>
</evidence>
<dbReference type="RefSeq" id="WP_119648984.1">
    <property type="nucleotide sequence ID" value="NZ_QXFI01000036.1"/>
</dbReference>
<dbReference type="PANTHER" id="PTHR13817">
    <property type="entry name" value="TITIN"/>
    <property type="match status" value="1"/>
</dbReference>
<feature type="domain" description="Fibronectin type-III" evidence="2">
    <location>
        <begin position="513"/>
        <end position="610"/>
    </location>
</feature>
<dbReference type="Proteomes" id="UP000321621">
    <property type="component" value="Unassembled WGS sequence"/>
</dbReference>
<dbReference type="PANTHER" id="PTHR13817:SF166">
    <property type="entry name" value="NEURONAL IGCAM-RELATED"/>
    <property type="match status" value="1"/>
</dbReference>
<sequence length="702" mass="80054">MKIHFRHCSISKQLVSLLVLLVFLPGRGQDSISQQERPSKLILRHWVDEDGVSLRWGVSDKILWKSGIENGYIVERHTLERDGVPILDSEVEVLTGEPIKPIPLLEWETLVQSNDMAAVAAQAIYGDSFTVNRDGKDHLMRVVNESSELDQRFAFSMFAVDQDFEVAQYAGMGFRDTKVKKNEKYLYNLRLAQEPEGFSNGSTIALVDPTVLGALPKPYDFAAYYYNNAFVLIWEYDALLEYYASYDLERSTDGINFKRVNNAPITKLAVTKVSGISFTDSIPEYGEKYWYRIRGKNLFNRIGPVSDTVSVKAFKELLVGPEITESEIISDKKAIIRWTFPDDESWKLTGFEVLRSDRAIGPFTELSEPLEKTTKSFEYNDLKPINYFKIRAFGRAGDYQDSSPVMIQPVDSIPPEKPTGLTGTIDTTGVVHLNWNPNSEQDLKGYTVLRSNSPKQEFTRLTKKEWKGTEFQDSVNLKTFNRFVFYRIMASDLRYNESLPSDTLRLSLPSKIPPTSPVFKEYEQLGDTIHLVWTPSSSAGLTKQVIYRKIANTGQKSWESIFETTDVSLNEFKDVNTQPNTKYQYTLVSTGQNGLESNPSPALSIITPKKLQQPQIKALYAQVDREQKSIRLSWKHKQPGVLEFQLFKKTEEGSFTLFKTLPSEIDQFLDQNLIPNTRYSYGMKAIFKNGATSAWNEIDVNY</sequence>
<keyword evidence="1" id="KW-0677">Repeat</keyword>